<keyword evidence="2" id="KW-1185">Reference proteome</keyword>
<name>A0A8J3N1S5_9CHLR</name>
<comment type="caution">
    <text evidence="1">The sequence shown here is derived from an EMBL/GenBank/DDBJ whole genome shotgun (WGS) entry which is preliminary data.</text>
</comment>
<evidence type="ECO:0000313" key="1">
    <source>
        <dbReference type="EMBL" id="GHO95439.1"/>
    </source>
</evidence>
<gene>
    <name evidence="1" type="ORF">KSF_054870</name>
</gene>
<dbReference type="Proteomes" id="UP000597444">
    <property type="component" value="Unassembled WGS sequence"/>
</dbReference>
<dbReference type="EMBL" id="BNJK01000001">
    <property type="protein sequence ID" value="GHO95439.1"/>
    <property type="molecule type" value="Genomic_DNA"/>
</dbReference>
<sequence>MDELISEVDAALRRGDWSAVVMAGSSLYGTAAACGEWRLAESIRDVVGMALFVLEHPGCEQIPLFSQMSLSLAVVVSRRAKS</sequence>
<dbReference type="RefSeq" id="WP_220206116.1">
    <property type="nucleotide sequence ID" value="NZ_BNJK01000001.1"/>
</dbReference>
<protein>
    <submittedName>
        <fullName evidence="1">Uncharacterized protein</fullName>
    </submittedName>
</protein>
<reference evidence="1" key="1">
    <citation type="submission" date="2020-10" db="EMBL/GenBank/DDBJ databases">
        <title>Taxonomic study of unclassified bacteria belonging to the class Ktedonobacteria.</title>
        <authorList>
            <person name="Yabe S."/>
            <person name="Wang C.M."/>
            <person name="Zheng Y."/>
            <person name="Sakai Y."/>
            <person name="Cavaletti L."/>
            <person name="Monciardini P."/>
            <person name="Donadio S."/>
        </authorList>
    </citation>
    <scope>NUCLEOTIDE SEQUENCE</scope>
    <source>
        <strain evidence="1">ID150040</strain>
    </source>
</reference>
<organism evidence="1 2">
    <name type="scientific">Reticulibacter mediterranei</name>
    <dbReference type="NCBI Taxonomy" id="2778369"/>
    <lineage>
        <taxon>Bacteria</taxon>
        <taxon>Bacillati</taxon>
        <taxon>Chloroflexota</taxon>
        <taxon>Ktedonobacteria</taxon>
        <taxon>Ktedonobacterales</taxon>
        <taxon>Reticulibacteraceae</taxon>
        <taxon>Reticulibacter</taxon>
    </lineage>
</organism>
<dbReference type="AlphaFoldDB" id="A0A8J3N1S5"/>
<accession>A0A8J3N1S5</accession>
<proteinExistence type="predicted"/>
<evidence type="ECO:0000313" key="2">
    <source>
        <dbReference type="Proteomes" id="UP000597444"/>
    </source>
</evidence>